<keyword evidence="6 10" id="KW-0805">Transcription regulation</keyword>
<feature type="region of interest" description="Disordered" evidence="11">
    <location>
        <begin position="499"/>
        <end position="530"/>
    </location>
</feature>
<feature type="compositionally biased region" description="Polar residues" evidence="11">
    <location>
        <begin position="518"/>
        <end position="530"/>
    </location>
</feature>
<dbReference type="SMART" id="SM00320">
    <property type="entry name" value="WD40"/>
    <property type="match status" value="6"/>
</dbReference>
<evidence type="ECO:0000256" key="10">
    <source>
        <dbReference type="RuleBase" id="RU364014"/>
    </source>
</evidence>
<feature type="compositionally biased region" description="Low complexity" evidence="11">
    <location>
        <begin position="778"/>
        <end position="793"/>
    </location>
</feature>
<dbReference type="PANTHER" id="PTHR13831">
    <property type="entry name" value="MEMBER OF THE HIR1 FAMILY OF WD-REPEAT PROTEINS"/>
    <property type="match status" value="1"/>
</dbReference>
<comment type="caution">
    <text evidence="14">The sequence shown here is derived from an EMBL/GenBank/DDBJ whole genome shotgun (WGS) entry which is preliminary data.</text>
</comment>
<dbReference type="InterPro" id="IPR015943">
    <property type="entry name" value="WD40/YVTN_repeat-like_dom_sf"/>
</dbReference>
<dbReference type="InterPro" id="IPR011044">
    <property type="entry name" value="Quino_amine_DH_bsu"/>
</dbReference>
<dbReference type="CDD" id="cd00200">
    <property type="entry name" value="WD40"/>
    <property type="match status" value="1"/>
</dbReference>
<keyword evidence="5 10" id="KW-0156">Chromatin regulator</keyword>
<organism evidence="14 15">
    <name type="scientific">Apatococcus fuscideae</name>
    <dbReference type="NCBI Taxonomy" id="2026836"/>
    <lineage>
        <taxon>Eukaryota</taxon>
        <taxon>Viridiplantae</taxon>
        <taxon>Chlorophyta</taxon>
        <taxon>core chlorophytes</taxon>
        <taxon>Trebouxiophyceae</taxon>
        <taxon>Chlorellales</taxon>
        <taxon>Chlorellaceae</taxon>
        <taxon>Apatococcus</taxon>
    </lineage>
</organism>
<evidence type="ECO:0000256" key="5">
    <source>
        <dbReference type="ARBA" id="ARBA00022853"/>
    </source>
</evidence>
<dbReference type="GO" id="GO:0006355">
    <property type="term" value="P:regulation of DNA-templated transcription"/>
    <property type="evidence" value="ECO:0007669"/>
    <property type="project" value="InterPro"/>
</dbReference>
<comment type="function">
    <text evidence="10">Required for replication-independent chromatin assembly and for the periodic repression of histone gene transcription during the cell cycle.</text>
</comment>
<name>A0AAW1TI63_9CHLO</name>
<keyword evidence="3 9" id="KW-0853">WD repeat</keyword>
<evidence type="ECO:0000313" key="15">
    <source>
        <dbReference type="Proteomes" id="UP001485043"/>
    </source>
</evidence>
<dbReference type="PROSITE" id="PS00678">
    <property type="entry name" value="WD_REPEATS_1"/>
    <property type="match status" value="1"/>
</dbReference>
<dbReference type="InterPro" id="IPR031120">
    <property type="entry name" value="HIR1-like"/>
</dbReference>
<feature type="region of interest" description="Disordered" evidence="11">
    <location>
        <begin position="778"/>
        <end position="800"/>
    </location>
</feature>
<dbReference type="InterPro" id="IPR011494">
    <property type="entry name" value="HIRA-like_C"/>
</dbReference>
<dbReference type="GO" id="GO:0006351">
    <property type="term" value="P:DNA-templated transcription"/>
    <property type="evidence" value="ECO:0007669"/>
    <property type="project" value="InterPro"/>
</dbReference>
<evidence type="ECO:0000256" key="7">
    <source>
        <dbReference type="ARBA" id="ARBA00023163"/>
    </source>
</evidence>
<keyword evidence="8 10" id="KW-0539">Nucleus</keyword>
<dbReference type="PROSITE" id="PS50294">
    <property type="entry name" value="WD_REPEATS_REGION"/>
    <property type="match status" value="3"/>
</dbReference>
<keyword evidence="10" id="KW-0678">Repressor</keyword>
<evidence type="ECO:0000256" key="6">
    <source>
        <dbReference type="ARBA" id="ARBA00023015"/>
    </source>
</evidence>
<evidence type="ECO:0000256" key="1">
    <source>
        <dbReference type="ARBA" id="ARBA00004123"/>
    </source>
</evidence>
<dbReference type="GO" id="GO:0006338">
    <property type="term" value="P:chromatin remodeling"/>
    <property type="evidence" value="ECO:0007669"/>
    <property type="project" value="InterPro"/>
</dbReference>
<feature type="region of interest" description="Disordered" evidence="11">
    <location>
        <begin position="280"/>
        <end position="304"/>
    </location>
</feature>
<dbReference type="Pfam" id="PF07569">
    <property type="entry name" value="Hira"/>
    <property type="match status" value="1"/>
</dbReference>
<protein>
    <recommendedName>
        <fullName evidence="10">Protein HIRA</fullName>
    </recommendedName>
</protein>
<dbReference type="SUPFAM" id="SSF50969">
    <property type="entry name" value="YVTN repeat-like/Quinoprotein amine dehydrogenase"/>
    <property type="match status" value="1"/>
</dbReference>
<keyword evidence="7 10" id="KW-0804">Transcription</keyword>
<dbReference type="InterPro" id="IPR036322">
    <property type="entry name" value="WD40_repeat_dom_sf"/>
</dbReference>
<evidence type="ECO:0000256" key="8">
    <source>
        <dbReference type="ARBA" id="ARBA00023242"/>
    </source>
</evidence>
<dbReference type="Gene3D" id="2.130.10.10">
    <property type="entry name" value="YVTN repeat-like/Quinoprotein amine dehydrogenase"/>
    <property type="match status" value="2"/>
</dbReference>
<reference evidence="14 15" key="1">
    <citation type="journal article" date="2024" name="Nat. Commun.">
        <title>Phylogenomics reveals the evolutionary origins of lichenization in chlorophyte algae.</title>
        <authorList>
            <person name="Puginier C."/>
            <person name="Libourel C."/>
            <person name="Otte J."/>
            <person name="Skaloud P."/>
            <person name="Haon M."/>
            <person name="Grisel S."/>
            <person name="Petersen M."/>
            <person name="Berrin J.G."/>
            <person name="Delaux P.M."/>
            <person name="Dal Grande F."/>
            <person name="Keller J."/>
        </authorList>
    </citation>
    <scope>NUCLEOTIDE SEQUENCE [LARGE SCALE GENOMIC DNA]</scope>
    <source>
        <strain evidence="14 15">SAG 2523</strain>
    </source>
</reference>
<dbReference type="Pfam" id="PF24105">
    <property type="entry name" value="Beta-prop_CAF1B_HIR1"/>
    <property type="match status" value="1"/>
</dbReference>
<feature type="domain" description="CAF1B/HIR1 beta-propeller" evidence="13">
    <location>
        <begin position="25"/>
        <end position="375"/>
    </location>
</feature>
<evidence type="ECO:0000256" key="3">
    <source>
        <dbReference type="ARBA" id="ARBA00022574"/>
    </source>
</evidence>
<evidence type="ECO:0000259" key="12">
    <source>
        <dbReference type="Pfam" id="PF07569"/>
    </source>
</evidence>
<evidence type="ECO:0000313" key="14">
    <source>
        <dbReference type="EMBL" id="KAK9868156.1"/>
    </source>
</evidence>
<dbReference type="PANTHER" id="PTHR13831:SF0">
    <property type="entry name" value="PROTEIN HIRA"/>
    <property type="match status" value="1"/>
</dbReference>
<dbReference type="Proteomes" id="UP001485043">
    <property type="component" value="Unassembled WGS sequence"/>
</dbReference>
<accession>A0AAW1TI63</accession>
<keyword evidence="15" id="KW-1185">Reference proteome</keyword>
<feature type="repeat" description="WD" evidence="9">
    <location>
        <begin position="123"/>
        <end position="164"/>
    </location>
</feature>
<dbReference type="AlphaFoldDB" id="A0AAW1TI63"/>
<evidence type="ECO:0000256" key="2">
    <source>
        <dbReference type="ARBA" id="ARBA00007306"/>
    </source>
</evidence>
<dbReference type="GO" id="GO:0000417">
    <property type="term" value="C:HIR complex"/>
    <property type="evidence" value="ECO:0007669"/>
    <property type="project" value="TreeGrafter"/>
</dbReference>
<dbReference type="GO" id="GO:0005634">
    <property type="term" value="C:nucleus"/>
    <property type="evidence" value="ECO:0007669"/>
    <property type="project" value="UniProtKB-SubCell"/>
</dbReference>
<sequence>MIVDKPDWVSTPGTPIFGVSVHPDGTRLATAGADHKARIWNLLPLLDPQLEIAAETQCPRLLCSLGDHFNPINAVRFSSTGRLATGSDDKLVCIYEQRSGAAQASLGSSEGPNLENWRQLHALRGHSNSITDLSWSPEGDLIASSSLDNSVAVWNGQTGRRLKVLDGHESFVKGLAWDPVGKYLATQSDDRTVIIWRVEDWTQLEVVTEPFKHWIGSTFSLRPSWSPDGQYLIAVNCFQSPCHTATVLQRGNWSSALTSFVGHKAPVVAAGCNPNLFYPPQQLPKPASKPNGPGGHVAEDANPSEEPAAASIIALGSQDGRLTIWRVDRDRPILVANRVFKHTVVDLAWTQDGYHLIACSMDGTVASFHFDLAELGPVMSQEEGRMGPPPPVPVPAIPSRTSQPVREVTGGKRPANGSADAGRAAKRVMPERVGFPAAATRASGPSHPTESRQHAPGSVPGGLPAGHLGSVAAPSQGERLLVRQSPTATTAGVLTCNLGSPTSLAKGSEPPRLLEARNQPSPGSSGSTQTRVTVACNGERLWSDGLPGRTVAVCGNLRFAAVALQGGLLQVYTAAGRRWWPQMQVQGEIAQLSCTTSLQLLLVTTCGDLHLLNLETCREELGGASLASLLSPSRPHSQVVSAKLSAAGVPLVTLSDQRAFVYHQGFKLWLLVADQTLSATTFLSTMAGASLGELGQLQRDAVKAGRLPLRETVNARMNAAADDRGRLESNMAGSLALGNAAEYRRWLMTYVRHLAGKGNTDRLREVCQDLLGPMGQCSAAEQSSSAEQNQQPPAWEPSILGTGKRQLLEKVLAILTSNRANQRLLAEMTELLAEARQA</sequence>
<evidence type="ECO:0000256" key="11">
    <source>
        <dbReference type="SAM" id="MobiDB-lite"/>
    </source>
</evidence>
<feature type="region of interest" description="Disordered" evidence="11">
    <location>
        <begin position="395"/>
        <end position="463"/>
    </location>
</feature>
<comment type="similarity">
    <text evidence="2 10">Belongs to the WD repeat HIR1 family.</text>
</comment>
<gene>
    <name evidence="14" type="ORF">WJX84_002195</name>
</gene>
<comment type="subcellular location">
    <subcellularLocation>
        <location evidence="1 10">Nucleus</location>
    </subcellularLocation>
</comment>
<dbReference type="GO" id="GO:0031491">
    <property type="term" value="F:nucleosome binding"/>
    <property type="evidence" value="ECO:0007669"/>
    <property type="project" value="TreeGrafter"/>
</dbReference>
<evidence type="ECO:0000256" key="9">
    <source>
        <dbReference type="PROSITE-ProRule" id="PRU00221"/>
    </source>
</evidence>
<dbReference type="EMBL" id="JALJOV010000042">
    <property type="protein sequence ID" value="KAK9868156.1"/>
    <property type="molecule type" value="Genomic_DNA"/>
</dbReference>
<evidence type="ECO:0000259" key="13">
    <source>
        <dbReference type="Pfam" id="PF24105"/>
    </source>
</evidence>
<dbReference type="GO" id="GO:0000785">
    <property type="term" value="C:chromatin"/>
    <property type="evidence" value="ECO:0007669"/>
    <property type="project" value="TreeGrafter"/>
</dbReference>
<proteinExistence type="inferred from homology"/>
<dbReference type="InterPro" id="IPR001680">
    <property type="entry name" value="WD40_rpt"/>
</dbReference>
<dbReference type="InterPro" id="IPR055410">
    <property type="entry name" value="Beta-prop_CAF1B_HIR1"/>
</dbReference>
<feature type="repeat" description="WD" evidence="9">
    <location>
        <begin position="9"/>
        <end position="42"/>
    </location>
</feature>
<keyword evidence="4 10" id="KW-0677">Repeat</keyword>
<dbReference type="InterPro" id="IPR019775">
    <property type="entry name" value="WD40_repeat_CS"/>
</dbReference>
<evidence type="ECO:0000256" key="4">
    <source>
        <dbReference type="ARBA" id="ARBA00022737"/>
    </source>
</evidence>
<dbReference type="PROSITE" id="PS50082">
    <property type="entry name" value="WD_REPEATS_2"/>
    <property type="match status" value="3"/>
</dbReference>
<feature type="repeat" description="WD" evidence="9">
    <location>
        <begin position="165"/>
        <end position="206"/>
    </location>
</feature>
<feature type="domain" description="Protein HIRA-like C-terminal" evidence="12">
    <location>
        <begin position="576"/>
        <end position="770"/>
    </location>
</feature>
<dbReference type="SUPFAM" id="SSF50978">
    <property type="entry name" value="WD40 repeat-like"/>
    <property type="match status" value="1"/>
</dbReference>